<evidence type="ECO:0000259" key="3">
    <source>
        <dbReference type="Pfam" id="PF00591"/>
    </source>
</evidence>
<keyword evidence="1 5" id="KW-0328">Glycosyltransferase</keyword>
<dbReference type="GO" id="GO:0000162">
    <property type="term" value="P:L-tryptophan biosynthetic process"/>
    <property type="evidence" value="ECO:0007669"/>
    <property type="project" value="InterPro"/>
</dbReference>
<keyword evidence="2 5" id="KW-0808">Transferase</keyword>
<dbReference type="RefSeq" id="WP_097000512.1">
    <property type="nucleotide sequence ID" value="NZ_OBEI01000005.1"/>
</dbReference>
<dbReference type="Proteomes" id="UP000219036">
    <property type="component" value="Unassembled WGS sequence"/>
</dbReference>
<evidence type="ECO:0000256" key="2">
    <source>
        <dbReference type="ARBA" id="ARBA00022679"/>
    </source>
</evidence>
<dbReference type="Pfam" id="PF02885">
    <property type="entry name" value="Glycos_trans_3N"/>
    <property type="match status" value="1"/>
</dbReference>
<dbReference type="InterPro" id="IPR005940">
    <property type="entry name" value="Anthranilate_Pribosyl_Tfrase"/>
</dbReference>
<keyword evidence="6" id="KW-1185">Reference proteome</keyword>
<dbReference type="OrthoDB" id="9926at2"/>
<dbReference type="PANTHER" id="PTHR43285:SF2">
    <property type="entry name" value="ANTHRANILATE PHOSPHORIBOSYLTRANSFERASE"/>
    <property type="match status" value="1"/>
</dbReference>
<dbReference type="PANTHER" id="PTHR43285">
    <property type="entry name" value="ANTHRANILATE PHOSPHORIBOSYLTRANSFERASE"/>
    <property type="match status" value="1"/>
</dbReference>
<dbReference type="Gene3D" id="3.40.1030.10">
    <property type="entry name" value="Nucleoside phosphorylase/phosphoribosyltransferase catalytic domain"/>
    <property type="match status" value="1"/>
</dbReference>
<organism evidence="5 6">
    <name type="scientific">Persephonella hydrogeniphila</name>
    <dbReference type="NCBI Taxonomy" id="198703"/>
    <lineage>
        <taxon>Bacteria</taxon>
        <taxon>Pseudomonadati</taxon>
        <taxon>Aquificota</taxon>
        <taxon>Aquificia</taxon>
        <taxon>Aquificales</taxon>
        <taxon>Hydrogenothermaceae</taxon>
        <taxon>Persephonella</taxon>
    </lineage>
</organism>
<sequence>MIDFLKKVGAGKKRFKDLSREEAYKAEKEIVENKATDIQIGAFWSAERIKYASVEELKGFIDFHREHICFIETDITPLDIAINYDGKDRSVHILPASIFIAAGAGAFLGGHGTENVPSKYGITYHHILELMGAKTPEKIDVIKKSLEETGFGFAHQRVFAQKLFNLLPKRREFGLRTYHNTMERMLNPFKTDRVITGVSHPPYIQKYTELAKHVGIKRITVFKSLEGGVEPFPNHETEIYINNQKLTIYPEGIKKELILKKLSPEENAKICLQILKNEKSEYIPFAILTASLLIMAYGITDNTEEAIERANESLNSGEAFERFKKYTHITQEEVK</sequence>
<feature type="domain" description="Glycosyl transferase family 3 N-terminal" evidence="4">
    <location>
        <begin position="3"/>
        <end position="67"/>
    </location>
</feature>
<dbReference type="AlphaFoldDB" id="A0A285NGD0"/>
<evidence type="ECO:0000256" key="1">
    <source>
        <dbReference type="ARBA" id="ARBA00022676"/>
    </source>
</evidence>
<evidence type="ECO:0000313" key="5">
    <source>
        <dbReference type="EMBL" id="SNZ08564.1"/>
    </source>
</evidence>
<name>A0A285NGD0_9AQUI</name>
<dbReference type="EMBL" id="OBEI01000005">
    <property type="protein sequence ID" value="SNZ08564.1"/>
    <property type="molecule type" value="Genomic_DNA"/>
</dbReference>
<evidence type="ECO:0000259" key="4">
    <source>
        <dbReference type="Pfam" id="PF02885"/>
    </source>
</evidence>
<dbReference type="Gene3D" id="1.20.970.10">
    <property type="entry name" value="Transferase, Pyrimidine Nucleoside Phosphorylase, Chain C"/>
    <property type="match status" value="1"/>
</dbReference>
<accession>A0A285NGD0</accession>
<dbReference type="SUPFAM" id="SSF52418">
    <property type="entry name" value="Nucleoside phosphorylase/phosphoribosyltransferase catalytic domain"/>
    <property type="match status" value="1"/>
</dbReference>
<reference evidence="6" key="1">
    <citation type="submission" date="2017-09" db="EMBL/GenBank/DDBJ databases">
        <authorList>
            <person name="Varghese N."/>
            <person name="Submissions S."/>
        </authorList>
    </citation>
    <scope>NUCLEOTIDE SEQUENCE [LARGE SCALE GENOMIC DNA]</scope>
    <source>
        <strain evidence="6">DSM 15103</strain>
    </source>
</reference>
<gene>
    <name evidence="5" type="ORF">SAMN06265182_1344</name>
</gene>
<proteinExistence type="predicted"/>
<dbReference type="Pfam" id="PF00591">
    <property type="entry name" value="Glycos_transf_3"/>
    <property type="match status" value="1"/>
</dbReference>
<feature type="domain" description="Glycosyl transferase family 3" evidence="3">
    <location>
        <begin position="92"/>
        <end position="319"/>
    </location>
</feature>
<evidence type="ECO:0000313" key="6">
    <source>
        <dbReference type="Proteomes" id="UP000219036"/>
    </source>
</evidence>
<dbReference type="InterPro" id="IPR000312">
    <property type="entry name" value="Glycosyl_Trfase_fam3"/>
</dbReference>
<dbReference type="InterPro" id="IPR036320">
    <property type="entry name" value="Glycosyl_Trfase_fam3_N_dom_sf"/>
</dbReference>
<protein>
    <submittedName>
        <fullName evidence="5">Anthranilate phosphoribosyltransferase</fullName>
    </submittedName>
</protein>
<dbReference type="GO" id="GO:0004048">
    <property type="term" value="F:anthranilate phosphoribosyltransferase activity"/>
    <property type="evidence" value="ECO:0007669"/>
    <property type="project" value="InterPro"/>
</dbReference>
<dbReference type="SUPFAM" id="SSF47648">
    <property type="entry name" value="Nucleoside phosphorylase/phosphoribosyltransferase N-terminal domain"/>
    <property type="match status" value="1"/>
</dbReference>
<dbReference type="GO" id="GO:0005829">
    <property type="term" value="C:cytosol"/>
    <property type="evidence" value="ECO:0007669"/>
    <property type="project" value="TreeGrafter"/>
</dbReference>
<dbReference type="InterPro" id="IPR035902">
    <property type="entry name" value="Nuc_phospho_transferase"/>
</dbReference>
<dbReference type="InterPro" id="IPR017459">
    <property type="entry name" value="Glycosyl_Trfase_fam3_N_dom"/>
</dbReference>